<dbReference type="InterPro" id="IPR001173">
    <property type="entry name" value="Glyco_trans_2-like"/>
</dbReference>
<organism evidence="5 6">
    <name type="scientific">Providencia stuartii</name>
    <dbReference type="NCBI Taxonomy" id="588"/>
    <lineage>
        <taxon>Bacteria</taxon>
        <taxon>Pseudomonadati</taxon>
        <taxon>Pseudomonadota</taxon>
        <taxon>Gammaproteobacteria</taxon>
        <taxon>Enterobacterales</taxon>
        <taxon>Morganellaceae</taxon>
        <taxon>Providencia</taxon>
    </lineage>
</organism>
<dbReference type="GO" id="GO:0016757">
    <property type="term" value="F:glycosyltransferase activity"/>
    <property type="evidence" value="ECO:0007669"/>
    <property type="project" value="UniProtKB-KW"/>
</dbReference>
<keyword evidence="2 5" id="KW-0328">Glycosyltransferase</keyword>
<keyword evidence="3 5" id="KW-0808">Transferase</keyword>
<dbReference type="EMBL" id="JAGSRH010000022">
    <property type="protein sequence ID" value="MER5078033.1"/>
    <property type="molecule type" value="Genomic_DNA"/>
</dbReference>
<dbReference type="RefSeq" id="WP_350588849.1">
    <property type="nucleotide sequence ID" value="NZ_JAGSRH010000022.1"/>
</dbReference>
<feature type="domain" description="Glycosyltransferase 2-like" evidence="4">
    <location>
        <begin position="7"/>
        <end position="149"/>
    </location>
</feature>
<proteinExistence type="inferred from homology"/>
<accession>A0ABD5L7H5</accession>
<dbReference type="PANTHER" id="PTHR43685">
    <property type="entry name" value="GLYCOSYLTRANSFERASE"/>
    <property type="match status" value="1"/>
</dbReference>
<dbReference type="InterPro" id="IPR050834">
    <property type="entry name" value="Glycosyltransf_2"/>
</dbReference>
<name>A0ABD5L7H5_PROST</name>
<dbReference type="InterPro" id="IPR029044">
    <property type="entry name" value="Nucleotide-diphossugar_trans"/>
</dbReference>
<comment type="caution">
    <text evidence="5">The sequence shown here is derived from an EMBL/GenBank/DDBJ whole genome shotgun (WGS) entry which is preliminary data.</text>
</comment>
<gene>
    <name evidence="5" type="ORF">KDV35_14350</name>
</gene>
<dbReference type="SUPFAM" id="SSF53448">
    <property type="entry name" value="Nucleotide-diphospho-sugar transferases"/>
    <property type="match status" value="1"/>
</dbReference>
<reference evidence="5 6" key="1">
    <citation type="submission" date="2021-04" db="EMBL/GenBank/DDBJ databases">
        <title>Determining the burden of carbapenem-resistant Enterobacterales from a tertiary public heath setting in Bangladesh: a clinical, epidemiological, and molecular study.</title>
        <authorList>
            <person name="Farzana R."/>
            <person name="Walsh T.R."/>
        </authorList>
    </citation>
    <scope>NUCLEOTIDE SEQUENCE [LARGE SCALE GENOMIC DNA]</scope>
    <source>
        <strain evidence="6">dmpro_s316</strain>
    </source>
</reference>
<dbReference type="AlphaFoldDB" id="A0ABD5L7H5"/>
<dbReference type="Proteomes" id="UP001495779">
    <property type="component" value="Unassembled WGS sequence"/>
</dbReference>
<evidence type="ECO:0000313" key="6">
    <source>
        <dbReference type="Proteomes" id="UP001495779"/>
    </source>
</evidence>
<dbReference type="PANTHER" id="PTHR43685:SF5">
    <property type="entry name" value="GLYCOSYLTRANSFERASE EPSE-RELATED"/>
    <property type="match status" value="1"/>
</dbReference>
<evidence type="ECO:0000256" key="2">
    <source>
        <dbReference type="ARBA" id="ARBA00022676"/>
    </source>
</evidence>
<dbReference type="EC" id="2.4.-.-" evidence="5"/>
<sequence length="274" mass="31605">MKKNTICVVIPIYKGTEVSSFLASINSIINQSLPPDEIIVICDGYIPSLLEGEVKSLSILYENITILKYLDNKGPGYARDFAIRNTCCTYIAIMDADDISLPERLSIQYNFMEDNENVSLCGGLIQEVDDKNNPTSLRRVPLLYSDILKTVSIKSPVNNVTAFFKRVDYIESGGYPYIRSSEDYALWCRFLSKKKIIINLNSILVNVKFDREALTRRGGFKHFKNDLFTQNEMLNSKLISHKRYIINILKYFIFRCLLTKTIKHLVYKFFLRTK</sequence>
<dbReference type="Pfam" id="PF00535">
    <property type="entry name" value="Glycos_transf_2"/>
    <property type="match status" value="1"/>
</dbReference>
<dbReference type="Gene3D" id="3.90.550.10">
    <property type="entry name" value="Spore Coat Polysaccharide Biosynthesis Protein SpsA, Chain A"/>
    <property type="match status" value="1"/>
</dbReference>
<evidence type="ECO:0000259" key="4">
    <source>
        <dbReference type="Pfam" id="PF00535"/>
    </source>
</evidence>
<evidence type="ECO:0000256" key="1">
    <source>
        <dbReference type="ARBA" id="ARBA00006739"/>
    </source>
</evidence>
<evidence type="ECO:0000256" key="3">
    <source>
        <dbReference type="ARBA" id="ARBA00022679"/>
    </source>
</evidence>
<protein>
    <submittedName>
        <fullName evidence="5">Glycosyltransferase</fullName>
        <ecNumber evidence="5">2.4.-.-</ecNumber>
    </submittedName>
</protein>
<evidence type="ECO:0000313" key="5">
    <source>
        <dbReference type="EMBL" id="MER5078033.1"/>
    </source>
</evidence>
<comment type="similarity">
    <text evidence="1">Belongs to the glycosyltransferase 2 family.</text>
</comment>